<dbReference type="PROSITE" id="PS00061">
    <property type="entry name" value="ADH_SHORT"/>
    <property type="match status" value="1"/>
</dbReference>
<keyword evidence="3" id="KW-1185">Reference proteome</keyword>
<evidence type="ECO:0000313" key="2">
    <source>
        <dbReference type="EMBL" id="KAK0609188.1"/>
    </source>
</evidence>
<dbReference type="Proteomes" id="UP001175001">
    <property type="component" value="Unassembled WGS sequence"/>
</dbReference>
<proteinExistence type="predicted"/>
<accession>A0AA39TV47</accession>
<keyword evidence="1" id="KW-0521">NADP</keyword>
<sequence>MPSYLVTGAGRGLGYGFITSLASSPNNTVLGLVRNKKATQDRLAADGITNVHLIEADITDEPALKRAAEEVKAILGHHGLDILINNAAYVSETTALNEHDLDSVIRDTQKSFDINVFGVLKTVFAFLPLVQQSTLKKIVVISSGMSDVDFVNTTKIDNAAPYAASKAATNIMFAKLAAAYEEQGILFMSLCPGLVDTTEGRTVTCEYSMTVVFGVC</sequence>
<dbReference type="SUPFAM" id="SSF51735">
    <property type="entry name" value="NAD(P)-binding Rossmann-fold domains"/>
    <property type="match status" value="1"/>
</dbReference>
<gene>
    <name evidence="2" type="primary">gsfK_0</name>
    <name evidence="2" type="ORF">DIS24_g12408</name>
</gene>
<dbReference type="EMBL" id="JAUJDW010000266">
    <property type="protein sequence ID" value="KAK0609188.1"/>
    <property type="molecule type" value="Genomic_DNA"/>
</dbReference>
<dbReference type="AlphaFoldDB" id="A0AA39TV47"/>
<dbReference type="InterPro" id="IPR002347">
    <property type="entry name" value="SDR_fam"/>
</dbReference>
<dbReference type="InterPro" id="IPR052184">
    <property type="entry name" value="SDR_enzymes"/>
</dbReference>
<dbReference type="PANTHER" id="PTHR45458">
    <property type="entry name" value="SHORT-CHAIN DEHYDROGENASE/REDUCTASE SDR"/>
    <property type="match status" value="1"/>
</dbReference>
<comment type="caution">
    <text evidence="2">The sequence shown here is derived from an EMBL/GenBank/DDBJ whole genome shotgun (WGS) entry which is preliminary data.</text>
</comment>
<dbReference type="Gene3D" id="3.40.50.720">
    <property type="entry name" value="NAD(P)-binding Rossmann-like Domain"/>
    <property type="match status" value="1"/>
</dbReference>
<reference evidence="2" key="1">
    <citation type="submission" date="2023-06" db="EMBL/GenBank/DDBJ databases">
        <title>Multi-omics analyses reveal the molecular pathogenesis toolkit of Lasiodiplodia hormozganensis, a cross-kingdom pathogen.</title>
        <authorList>
            <person name="Felix C."/>
            <person name="Meneses R."/>
            <person name="Goncalves M.F.M."/>
            <person name="Tilleman L."/>
            <person name="Duarte A.S."/>
            <person name="Jorrin-Novo J.V."/>
            <person name="Van De Peer Y."/>
            <person name="Deforce D."/>
            <person name="Van Nieuwerburgh F."/>
            <person name="Esteves A.C."/>
            <person name="Alves A."/>
        </authorList>
    </citation>
    <scope>NUCLEOTIDE SEQUENCE</scope>
    <source>
        <strain evidence="2">CBS 339.90</strain>
    </source>
</reference>
<name>A0AA39TV47_9PEZI</name>
<dbReference type="Pfam" id="PF00106">
    <property type="entry name" value="adh_short"/>
    <property type="match status" value="1"/>
</dbReference>
<dbReference type="GO" id="GO:0016616">
    <property type="term" value="F:oxidoreductase activity, acting on the CH-OH group of donors, NAD or NADP as acceptor"/>
    <property type="evidence" value="ECO:0007669"/>
    <property type="project" value="TreeGrafter"/>
</dbReference>
<dbReference type="InterPro" id="IPR036291">
    <property type="entry name" value="NAD(P)-bd_dom_sf"/>
</dbReference>
<dbReference type="PANTHER" id="PTHR45458:SF3">
    <property type="entry name" value="CHAIN DEHYDROGENASE (ATSC), PUTATIVE-RELATED"/>
    <property type="match status" value="1"/>
</dbReference>
<protein>
    <submittedName>
        <fullName evidence="2">Short chain dehydrogenase gsfK</fullName>
    </submittedName>
</protein>
<evidence type="ECO:0000256" key="1">
    <source>
        <dbReference type="ARBA" id="ARBA00022857"/>
    </source>
</evidence>
<dbReference type="PRINTS" id="PR00081">
    <property type="entry name" value="GDHRDH"/>
</dbReference>
<dbReference type="InterPro" id="IPR020904">
    <property type="entry name" value="Sc_DH/Rdtase_CS"/>
</dbReference>
<evidence type="ECO:0000313" key="3">
    <source>
        <dbReference type="Proteomes" id="UP001175001"/>
    </source>
</evidence>
<organism evidence="2 3">
    <name type="scientific">Lasiodiplodia hormozganensis</name>
    <dbReference type="NCBI Taxonomy" id="869390"/>
    <lineage>
        <taxon>Eukaryota</taxon>
        <taxon>Fungi</taxon>
        <taxon>Dikarya</taxon>
        <taxon>Ascomycota</taxon>
        <taxon>Pezizomycotina</taxon>
        <taxon>Dothideomycetes</taxon>
        <taxon>Dothideomycetes incertae sedis</taxon>
        <taxon>Botryosphaeriales</taxon>
        <taxon>Botryosphaeriaceae</taxon>
        <taxon>Lasiodiplodia</taxon>
    </lineage>
</organism>